<gene>
    <name evidence="2" type="ordered locus">Sterm_2847</name>
</gene>
<evidence type="ECO:0000313" key="2">
    <source>
        <dbReference type="EMBL" id="ACZ09691.1"/>
    </source>
</evidence>
<proteinExistence type="predicted"/>
<feature type="transmembrane region" description="Helical" evidence="1">
    <location>
        <begin position="38"/>
        <end position="56"/>
    </location>
</feature>
<keyword evidence="1" id="KW-0472">Membrane</keyword>
<dbReference type="KEGG" id="str:Sterm_2847"/>
<reference evidence="3" key="1">
    <citation type="submission" date="2009-09" db="EMBL/GenBank/DDBJ databases">
        <title>The complete chromosome of Sebaldella termitidis ATCC 33386.</title>
        <authorList>
            <consortium name="US DOE Joint Genome Institute (JGI-PGF)"/>
            <person name="Lucas S."/>
            <person name="Copeland A."/>
            <person name="Lapidus A."/>
            <person name="Glavina del Rio T."/>
            <person name="Dalin E."/>
            <person name="Tice H."/>
            <person name="Bruce D."/>
            <person name="Goodwin L."/>
            <person name="Pitluck S."/>
            <person name="Kyrpides N."/>
            <person name="Mavromatis K."/>
            <person name="Ivanova N."/>
            <person name="Mikhailova N."/>
            <person name="Sims D."/>
            <person name="Meincke L."/>
            <person name="Brettin T."/>
            <person name="Detter J.C."/>
            <person name="Han C."/>
            <person name="Larimer F."/>
            <person name="Land M."/>
            <person name="Hauser L."/>
            <person name="Markowitz V."/>
            <person name="Cheng J.F."/>
            <person name="Hugenholtz P."/>
            <person name="Woyke T."/>
            <person name="Wu D."/>
            <person name="Eisen J.A."/>
        </authorList>
    </citation>
    <scope>NUCLEOTIDE SEQUENCE [LARGE SCALE GENOMIC DNA]</scope>
    <source>
        <strain evidence="3">ATCC 33386 / NCTC 11300</strain>
    </source>
</reference>
<protein>
    <submittedName>
        <fullName evidence="2">Uncharacterized protein</fullName>
    </submittedName>
</protein>
<organism evidence="2 3">
    <name type="scientific">Sebaldella termitidis (strain ATCC 33386 / NCTC 11300)</name>
    <dbReference type="NCBI Taxonomy" id="526218"/>
    <lineage>
        <taxon>Bacteria</taxon>
        <taxon>Fusobacteriati</taxon>
        <taxon>Fusobacteriota</taxon>
        <taxon>Fusobacteriia</taxon>
        <taxon>Fusobacteriales</taxon>
        <taxon>Leptotrichiaceae</taxon>
        <taxon>Sebaldella</taxon>
    </lineage>
</organism>
<dbReference type="HOGENOM" id="CLU_2883376_0_0_0"/>
<dbReference type="Proteomes" id="UP000000845">
    <property type="component" value="Chromosome"/>
</dbReference>
<accession>D1AN87</accession>
<name>D1AN87_SEBTE</name>
<evidence type="ECO:0000256" key="1">
    <source>
        <dbReference type="SAM" id="Phobius"/>
    </source>
</evidence>
<reference evidence="2 3" key="2">
    <citation type="journal article" date="2010" name="Stand. Genomic Sci.">
        <title>Complete genome sequence of Sebaldella termitidis type strain (NCTC 11300).</title>
        <authorList>
            <person name="Harmon-Smith M."/>
            <person name="Celia L."/>
            <person name="Chertkov O."/>
            <person name="Lapidus A."/>
            <person name="Copeland A."/>
            <person name="Glavina Del Rio T."/>
            <person name="Nolan M."/>
            <person name="Lucas S."/>
            <person name="Tice H."/>
            <person name="Cheng J.F."/>
            <person name="Han C."/>
            <person name="Detter J.C."/>
            <person name="Bruce D."/>
            <person name="Goodwin L."/>
            <person name="Pitluck S."/>
            <person name="Pati A."/>
            <person name="Liolios K."/>
            <person name="Ivanova N."/>
            <person name="Mavromatis K."/>
            <person name="Mikhailova N."/>
            <person name="Chen A."/>
            <person name="Palaniappan K."/>
            <person name="Land M."/>
            <person name="Hauser L."/>
            <person name="Chang Y.J."/>
            <person name="Jeffries C.D."/>
            <person name="Brettin T."/>
            <person name="Goker M."/>
            <person name="Beck B."/>
            <person name="Bristow J."/>
            <person name="Eisen J.A."/>
            <person name="Markowitz V."/>
            <person name="Hugenholtz P."/>
            <person name="Kyrpides N.C."/>
            <person name="Klenk H.P."/>
            <person name="Chen F."/>
        </authorList>
    </citation>
    <scope>NUCLEOTIDE SEQUENCE [LARGE SCALE GENOMIC DNA]</scope>
    <source>
        <strain evidence="3">ATCC 33386 / NCTC 11300</strain>
    </source>
</reference>
<keyword evidence="1" id="KW-1133">Transmembrane helix</keyword>
<keyword evidence="1" id="KW-0812">Transmembrane</keyword>
<keyword evidence="3" id="KW-1185">Reference proteome</keyword>
<evidence type="ECO:0000313" key="3">
    <source>
        <dbReference type="Proteomes" id="UP000000845"/>
    </source>
</evidence>
<sequence>MKEFLKMFLLMLSFCLIREVKFFEIFDKLLRYQNPLILTFWFIIYFSASTAIILWIEELFQKK</sequence>
<dbReference type="AlphaFoldDB" id="D1AN87"/>
<dbReference type="STRING" id="526218.Sterm_2847"/>
<dbReference type="EMBL" id="CP001739">
    <property type="protein sequence ID" value="ACZ09691.1"/>
    <property type="molecule type" value="Genomic_DNA"/>
</dbReference>